<feature type="compositionally biased region" description="Acidic residues" evidence="5">
    <location>
        <begin position="138"/>
        <end position="153"/>
    </location>
</feature>
<organism evidence="7 8">
    <name type="scientific">Somion occarium</name>
    <dbReference type="NCBI Taxonomy" id="3059160"/>
    <lineage>
        <taxon>Eukaryota</taxon>
        <taxon>Fungi</taxon>
        <taxon>Dikarya</taxon>
        <taxon>Basidiomycota</taxon>
        <taxon>Agaricomycotina</taxon>
        <taxon>Agaricomycetes</taxon>
        <taxon>Polyporales</taxon>
        <taxon>Cerrenaceae</taxon>
        <taxon>Somion</taxon>
    </lineage>
</organism>
<dbReference type="SMART" id="SM00576">
    <property type="entry name" value="BTP"/>
    <property type="match status" value="1"/>
</dbReference>
<protein>
    <recommendedName>
        <fullName evidence="6">Bromodomain associated domain-containing protein</fullName>
    </recommendedName>
</protein>
<evidence type="ECO:0000256" key="1">
    <source>
        <dbReference type="ARBA" id="ARBA00004123"/>
    </source>
</evidence>
<keyword evidence="3" id="KW-0804">Transcription</keyword>
<accession>A0ABP1CQR0</accession>
<feature type="region of interest" description="Disordered" evidence="5">
    <location>
        <begin position="131"/>
        <end position="165"/>
    </location>
</feature>
<evidence type="ECO:0000256" key="4">
    <source>
        <dbReference type="ARBA" id="ARBA00023242"/>
    </source>
</evidence>
<evidence type="ECO:0000259" key="6">
    <source>
        <dbReference type="SMART" id="SM00576"/>
    </source>
</evidence>
<evidence type="ECO:0000313" key="8">
    <source>
        <dbReference type="Proteomes" id="UP001497453"/>
    </source>
</evidence>
<feature type="compositionally biased region" description="Basic and acidic residues" evidence="5">
    <location>
        <begin position="485"/>
        <end position="501"/>
    </location>
</feature>
<feature type="region of interest" description="Disordered" evidence="5">
    <location>
        <begin position="525"/>
        <end position="556"/>
    </location>
</feature>
<dbReference type="CDD" id="cd00076">
    <property type="entry name" value="HFD_SF"/>
    <property type="match status" value="1"/>
</dbReference>
<keyword evidence="8" id="KW-1185">Reference proteome</keyword>
<dbReference type="InterPro" id="IPR006565">
    <property type="entry name" value="BTP"/>
</dbReference>
<evidence type="ECO:0000256" key="2">
    <source>
        <dbReference type="ARBA" id="ARBA00023015"/>
    </source>
</evidence>
<dbReference type="SUPFAM" id="SSF47113">
    <property type="entry name" value="Histone-fold"/>
    <property type="match status" value="1"/>
</dbReference>
<evidence type="ECO:0000256" key="3">
    <source>
        <dbReference type="ARBA" id="ARBA00023163"/>
    </source>
</evidence>
<dbReference type="Proteomes" id="UP001497453">
    <property type="component" value="Chromosome 10"/>
</dbReference>
<keyword evidence="2" id="KW-0805">Transcription regulation</keyword>
<dbReference type="Pfam" id="PF07524">
    <property type="entry name" value="Bromo_TP"/>
    <property type="match status" value="1"/>
</dbReference>
<dbReference type="InterPro" id="IPR009072">
    <property type="entry name" value="Histone-fold"/>
</dbReference>
<feature type="compositionally biased region" description="Pro residues" evidence="5">
    <location>
        <begin position="182"/>
        <end position="196"/>
    </location>
</feature>
<gene>
    <name evidence="7" type="ORF">GFSPODELE1_LOCUS1957</name>
</gene>
<comment type="subcellular location">
    <subcellularLocation>
        <location evidence="1">Nucleus</location>
    </subcellularLocation>
</comment>
<reference evidence="8" key="1">
    <citation type="submission" date="2024-04" db="EMBL/GenBank/DDBJ databases">
        <authorList>
            <person name="Shaw F."/>
            <person name="Minotto A."/>
        </authorList>
    </citation>
    <scope>NUCLEOTIDE SEQUENCE [LARGE SCALE GENOMIC DNA]</scope>
</reference>
<feature type="compositionally biased region" description="Pro residues" evidence="5">
    <location>
        <begin position="207"/>
        <end position="243"/>
    </location>
</feature>
<feature type="domain" description="Bromodomain associated" evidence="6">
    <location>
        <begin position="4"/>
        <end position="80"/>
    </location>
</feature>
<feature type="compositionally biased region" description="Pro residues" evidence="5">
    <location>
        <begin position="289"/>
        <end position="302"/>
    </location>
</feature>
<evidence type="ECO:0000313" key="7">
    <source>
        <dbReference type="EMBL" id="CAL1698027.1"/>
    </source>
</evidence>
<dbReference type="EMBL" id="OZ037953">
    <property type="protein sequence ID" value="CAL1698027.1"/>
    <property type="molecule type" value="Genomic_DNA"/>
</dbReference>
<evidence type="ECO:0000256" key="5">
    <source>
        <dbReference type="SAM" id="MobiDB-lite"/>
    </source>
</evidence>
<proteinExistence type="predicted"/>
<dbReference type="Gene3D" id="1.10.20.10">
    <property type="entry name" value="Histone, subunit A"/>
    <property type="match status" value="1"/>
</dbReference>
<feature type="region of interest" description="Disordered" evidence="5">
    <location>
        <begin position="178"/>
        <end position="304"/>
    </location>
</feature>
<name>A0ABP1CQR0_9APHY</name>
<keyword evidence="4" id="KW-0539">Nucleus</keyword>
<sequence>MGIDQGAKKLLETATIETLHAHNFSRSSTQATLVLTDLLSRYFTVLTTTCAKYAEHAGRSRLTAKDAICALDDLGVDVEELSEYCASEGKEMSRYAVHTARRIEDLNEFKASLTAGLREDRDDAVPLVYGPIPSLPSSDEEYEESEAEWEQEEGLQLPEIRMDGDKPEDVIAVERVLKRHSPPPLPLSPISNPPSPPRKRPRTASWNPPPHIPSFLPPFPTDTPRHTPSPPPLDLHPVAPPSVEPVKVEPIPLPASQETTSSKPPGDWVTPTPYELSGLASQPTWHLPLKPPTPPPSPPNRLPVPMAEPALLGAYHYILTHHPKTKLDQFHPGPTNPGRYKVALELVRQAETQPRWDPPPTLFASTAPNAPRVAAIAPSYPIPYGKLAEEEKDMKPSKGGKDRDMEEAKLPPTQPKIVAGIDRLSPLVSQPYTRIPALARELLSRPVYHRTTRLSHPNVLTRGTKKLVYGESIAAPWNTTPSAAEGKEAASGKEKTKDKDMVTSKVLPDAALFATWDFEQKRYDQPLPAGRKGRMGNISVHPPVPKGRGRSESRGL</sequence>
<feature type="region of interest" description="Disordered" evidence="5">
    <location>
        <begin position="477"/>
        <end position="501"/>
    </location>
</feature>